<accession>A0A1X2IHZ8</accession>
<evidence type="ECO:0000313" key="3">
    <source>
        <dbReference type="Proteomes" id="UP000193560"/>
    </source>
</evidence>
<sequence length="249" mass="28052">MYRSILRDQYYLLDLKQMWQTKLKKLKMEQMLLDQMCAYTQEDVNDTPPLFNHNDSMPLSNQQHQQQYQQRHSRFLQSHKEQEIRQLDQQDDSYSLDLWTPVSSVHPESSPSSPHSSVYVTADDVVSETNSVADSFYLPGLRSGMNSSSKKSPVSTTTIGFTRATPSSATTTTTAAAQISTTDNNVSNTLLEEYDDSDSNDTASNKEDFIGLADSGNDDSNGEDNGEEEDEETARRALTFMLARYGNDL</sequence>
<proteinExistence type="predicted"/>
<gene>
    <name evidence="2" type="ORF">BCR42DRAFT_413613</name>
</gene>
<feature type="region of interest" description="Disordered" evidence="1">
    <location>
        <begin position="137"/>
        <end position="173"/>
    </location>
</feature>
<evidence type="ECO:0000313" key="2">
    <source>
        <dbReference type="EMBL" id="ORZ16958.1"/>
    </source>
</evidence>
<evidence type="ECO:0000256" key="1">
    <source>
        <dbReference type="SAM" id="MobiDB-lite"/>
    </source>
</evidence>
<protein>
    <submittedName>
        <fullName evidence="2">Uncharacterized protein</fullName>
    </submittedName>
</protein>
<dbReference type="AlphaFoldDB" id="A0A1X2IHZ8"/>
<keyword evidence="3" id="KW-1185">Reference proteome</keyword>
<feature type="compositionally biased region" description="Acidic residues" evidence="1">
    <location>
        <begin position="216"/>
        <end position="232"/>
    </location>
</feature>
<organism evidence="2 3">
    <name type="scientific">Absidia repens</name>
    <dbReference type="NCBI Taxonomy" id="90262"/>
    <lineage>
        <taxon>Eukaryota</taxon>
        <taxon>Fungi</taxon>
        <taxon>Fungi incertae sedis</taxon>
        <taxon>Mucoromycota</taxon>
        <taxon>Mucoromycotina</taxon>
        <taxon>Mucoromycetes</taxon>
        <taxon>Mucorales</taxon>
        <taxon>Cunninghamellaceae</taxon>
        <taxon>Absidia</taxon>
    </lineage>
</organism>
<reference evidence="2 3" key="1">
    <citation type="submission" date="2016-07" db="EMBL/GenBank/DDBJ databases">
        <title>Pervasive Adenine N6-methylation of Active Genes in Fungi.</title>
        <authorList>
            <consortium name="DOE Joint Genome Institute"/>
            <person name="Mondo S.J."/>
            <person name="Dannebaum R.O."/>
            <person name="Kuo R.C."/>
            <person name="Labutti K."/>
            <person name="Haridas S."/>
            <person name="Kuo A."/>
            <person name="Salamov A."/>
            <person name="Ahrendt S.R."/>
            <person name="Lipzen A."/>
            <person name="Sullivan W."/>
            <person name="Andreopoulos W.B."/>
            <person name="Clum A."/>
            <person name="Lindquist E."/>
            <person name="Daum C."/>
            <person name="Ramamoorthy G.K."/>
            <person name="Gryganskyi A."/>
            <person name="Culley D."/>
            <person name="Magnuson J.K."/>
            <person name="James T.Y."/>
            <person name="O'Malley M.A."/>
            <person name="Stajich J.E."/>
            <person name="Spatafora J.W."/>
            <person name="Visel A."/>
            <person name="Grigoriev I.V."/>
        </authorList>
    </citation>
    <scope>NUCLEOTIDE SEQUENCE [LARGE SCALE GENOMIC DNA]</scope>
    <source>
        <strain evidence="2 3">NRRL 1336</strain>
    </source>
</reference>
<dbReference type="Proteomes" id="UP000193560">
    <property type="component" value="Unassembled WGS sequence"/>
</dbReference>
<feature type="region of interest" description="Disordered" evidence="1">
    <location>
        <begin position="192"/>
        <end position="234"/>
    </location>
</feature>
<feature type="compositionally biased region" description="Low complexity" evidence="1">
    <location>
        <begin position="147"/>
        <end position="173"/>
    </location>
</feature>
<dbReference type="EMBL" id="MCGE01000010">
    <property type="protein sequence ID" value="ORZ16958.1"/>
    <property type="molecule type" value="Genomic_DNA"/>
</dbReference>
<comment type="caution">
    <text evidence="2">The sequence shown here is derived from an EMBL/GenBank/DDBJ whole genome shotgun (WGS) entry which is preliminary data.</text>
</comment>
<dbReference type="OrthoDB" id="2290428at2759"/>
<name>A0A1X2IHZ8_9FUNG</name>